<feature type="domain" description="Glycoside hydrolase family 3 N-terminal" evidence="6">
    <location>
        <begin position="30"/>
        <end position="352"/>
    </location>
</feature>
<dbReference type="PANTHER" id="PTHR30480">
    <property type="entry name" value="BETA-HEXOSAMINIDASE-RELATED"/>
    <property type="match status" value="1"/>
</dbReference>
<name>A0A1V4HL15_9BACL</name>
<evidence type="ECO:0000256" key="3">
    <source>
        <dbReference type="ARBA" id="ARBA00012663"/>
    </source>
</evidence>
<evidence type="ECO:0000256" key="4">
    <source>
        <dbReference type="ARBA" id="ARBA00022801"/>
    </source>
</evidence>
<evidence type="ECO:0000313" key="8">
    <source>
        <dbReference type="Proteomes" id="UP000190626"/>
    </source>
</evidence>
<dbReference type="Gene3D" id="3.40.50.1700">
    <property type="entry name" value="Glycoside hydrolase family 3 C-terminal domain"/>
    <property type="match status" value="1"/>
</dbReference>
<dbReference type="STRING" id="1469647.BC351_24380"/>
<dbReference type="PROSITE" id="PS00775">
    <property type="entry name" value="GLYCOSYL_HYDROL_F3"/>
    <property type="match status" value="1"/>
</dbReference>
<dbReference type="RefSeq" id="WP_079412479.1">
    <property type="nucleotide sequence ID" value="NZ_MBTG01000011.1"/>
</dbReference>
<dbReference type="InterPro" id="IPR019800">
    <property type="entry name" value="Glyco_hydro_3_AS"/>
</dbReference>
<gene>
    <name evidence="7" type="ORF">BC351_24380</name>
</gene>
<evidence type="ECO:0000313" key="7">
    <source>
        <dbReference type="EMBL" id="OPH58086.1"/>
    </source>
</evidence>
<dbReference type="OrthoDB" id="9805821at2"/>
<keyword evidence="8" id="KW-1185">Reference proteome</keyword>
<comment type="caution">
    <text evidence="7">The sequence shown here is derived from an EMBL/GenBank/DDBJ whole genome shotgun (WGS) entry which is preliminary data.</text>
</comment>
<dbReference type="InterPro" id="IPR050226">
    <property type="entry name" value="NagZ_Beta-hexosaminidase"/>
</dbReference>
<dbReference type="GO" id="GO:0004563">
    <property type="term" value="F:beta-N-acetylhexosaminidase activity"/>
    <property type="evidence" value="ECO:0007669"/>
    <property type="project" value="UniProtKB-EC"/>
</dbReference>
<comment type="catalytic activity">
    <reaction evidence="1">
        <text>Hydrolysis of terminal non-reducing N-acetyl-D-hexosamine residues in N-acetyl-beta-D-hexosaminides.</text>
        <dbReference type="EC" id="3.2.1.52"/>
    </reaction>
</comment>
<evidence type="ECO:0000259" key="6">
    <source>
        <dbReference type="Pfam" id="PF00933"/>
    </source>
</evidence>
<proteinExistence type="inferred from homology"/>
<protein>
    <recommendedName>
        <fullName evidence="3">beta-N-acetylhexosaminidase</fullName>
        <ecNumber evidence="3">3.2.1.52</ecNumber>
    </recommendedName>
</protein>
<dbReference type="InterPro" id="IPR001764">
    <property type="entry name" value="Glyco_hydro_3_N"/>
</dbReference>
<dbReference type="EMBL" id="MBTG01000011">
    <property type="protein sequence ID" value="OPH58086.1"/>
    <property type="molecule type" value="Genomic_DNA"/>
</dbReference>
<organism evidence="7 8">
    <name type="scientific">Paenibacillus ferrarius</name>
    <dbReference type="NCBI Taxonomy" id="1469647"/>
    <lineage>
        <taxon>Bacteria</taxon>
        <taxon>Bacillati</taxon>
        <taxon>Bacillota</taxon>
        <taxon>Bacilli</taxon>
        <taxon>Bacillales</taxon>
        <taxon>Paenibacillaceae</taxon>
        <taxon>Paenibacillus</taxon>
    </lineage>
</organism>
<reference evidence="8" key="1">
    <citation type="submission" date="2016-07" db="EMBL/GenBank/DDBJ databases">
        <authorList>
            <person name="Florea S."/>
            <person name="Webb J.S."/>
            <person name="Jaromczyk J."/>
            <person name="Schardl C.L."/>
        </authorList>
    </citation>
    <scope>NUCLEOTIDE SEQUENCE [LARGE SCALE GENOMIC DNA]</scope>
    <source>
        <strain evidence="8">CY1</strain>
    </source>
</reference>
<dbReference type="InterPro" id="IPR017853">
    <property type="entry name" value="GH"/>
</dbReference>
<keyword evidence="4" id="KW-0378">Hydrolase</keyword>
<comment type="similarity">
    <text evidence="2">Belongs to the glycosyl hydrolase 3 family.</text>
</comment>
<evidence type="ECO:0000256" key="1">
    <source>
        <dbReference type="ARBA" id="ARBA00001231"/>
    </source>
</evidence>
<accession>A0A1V4HL15</accession>
<dbReference type="AlphaFoldDB" id="A0A1V4HL15"/>
<dbReference type="SUPFAM" id="SSF51445">
    <property type="entry name" value="(Trans)glycosidases"/>
    <property type="match status" value="1"/>
</dbReference>
<dbReference type="PANTHER" id="PTHR30480:SF13">
    <property type="entry name" value="BETA-HEXOSAMINIDASE"/>
    <property type="match status" value="1"/>
</dbReference>
<dbReference type="InterPro" id="IPR036881">
    <property type="entry name" value="Glyco_hydro_3_C_sf"/>
</dbReference>
<dbReference type="Gene3D" id="3.20.20.300">
    <property type="entry name" value="Glycoside hydrolase, family 3, N-terminal domain"/>
    <property type="match status" value="1"/>
</dbReference>
<dbReference type="Pfam" id="PF00933">
    <property type="entry name" value="Glyco_hydro_3"/>
    <property type="match status" value="1"/>
</dbReference>
<dbReference type="Proteomes" id="UP000190626">
    <property type="component" value="Unassembled WGS sequence"/>
</dbReference>
<evidence type="ECO:0000256" key="2">
    <source>
        <dbReference type="ARBA" id="ARBA00005336"/>
    </source>
</evidence>
<dbReference type="GO" id="GO:0009254">
    <property type="term" value="P:peptidoglycan turnover"/>
    <property type="evidence" value="ECO:0007669"/>
    <property type="project" value="TreeGrafter"/>
</dbReference>
<dbReference type="InterPro" id="IPR036962">
    <property type="entry name" value="Glyco_hydro_3_N_sf"/>
</dbReference>
<dbReference type="EC" id="3.2.1.52" evidence="3"/>
<sequence>MKEDQLRQKPFYLSESDVSWVKETRDGLSLEEKVGQLFVVVQKPFSPEPEDLLSIKPGGIHLFAFSPDATKVNQQAKIVEMQSCSKLPLLVSGDLESGGFGGAIDGTNLGMNMQVAATGRPELALAFGKGIEAEGSAIGFNWVFGPVLDINYNYQNPIVNTRAFGDTPEIVESYAIPVMEGVQDGRRMAACVKHWPGDGMDDRDQHKVLTVNSMPMQQWRDTYGRVYRSAFDAGVKSVMSAHIALPAYYKELGIDDIRKQHTPGSLSYELNVKLLREELGFNGLIISDASAMIGMTSWGPRNEIVPGCIASGVDMFLFTEDLRYDYEAMLQGVKAGIITKERLNDAVTRVLALKASLGLHLERPALQDLASVGSIEHVTLAQELARNSVTLVKDTQNLLPISPEKHKRVLLIALGSEGSLFTENGAGGSGFEKMLVEEGFEVVRNYHLKQDENDIDLVIYLTQRSPGFMQNPLRLSPEEAGGIFTWYPTYVPTMFISLGNPYTLYEMPTMPTMINGYNASAIVQREILNCLLGNQPFLGTSPVDAFCGSAWAQL</sequence>
<evidence type="ECO:0000256" key="5">
    <source>
        <dbReference type="ARBA" id="ARBA00023295"/>
    </source>
</evidence>
<keyword evidence="5" id="KW-0326">Glycosidase</keyword>
<dbReference type="GO" id="GO:0005975">
    <property type="term" value="P:carbohydrate metabolic process"/>
    <property type="evidence" value="ECO:0007669"/>
    <property type="project" value="InterPro"/>
</dbReference>